<dbReference type="AlphaFoldDB" id="A0A4Z0LR98"/>
<organism evidence="1 2">
    <name type="scientific">Salmonella enterica subsp. enterica serovar Poona</name>
    <dbReference type="NCBI Taxonomy" id="436295"/>
    <lineage>
        <taxon>Bacteria</taxon>
        <taxon>Pseudomonadati</taxon>
        <taxon>Pseudomonadota</taxon>
        <taxon>Gammaproteobacteria</taxon>
        <taxon>Enterobacterales</taxon>
        <taxon>Enterobacteriaceae</taxon>
        <taxon>Salmonella</taxon>
    </lineage>
</organism>
<name>A0A4Z0LR98_SALET</name>
<reference evidence="1 2" key="1">
    <citation type="submission" date="2018-03" db="EMBL/GenBank/DDBJ databases">
        <title>Non-Typhoidal Salmonella genome sequencing and assembly.</title>
        <authorList>
            <person name="Matchawe C."/>
        </authorList>
    </citation>
    <scope>NUCLEOTIDE SEQUENCE [LARGE SCALE GENOMIC DNA]</scope>
    <source>
        <strain evidence="1 2">22sa</strain>
    </source>
</reference>
<evidence type="ECO:0000313" key="2">
    <source>
        <dbReference type="Proteomes" id="UP000298196"/>
    </source>
</evidence>
<protein>
    <submittedName>
        <fullName evidence="1">Glucose-6-phosphate dehydrogenase</fullName>
    </submittedName>
</protein>
<accession>A0A4Z0LR98</accession>
<gene>
    <name evidence="1" type="ORF">C9F07_16810</name>
</gene>
<comment type="caution">
    <text evidence="1">The sequence shown here is derived from an EMBL/GenBank/DDBJ whole genome shotgun (WGS) entry which is preliminary data.</text>
</comment>
<proteinExistence type="predicted"/>
<evidence type="ECO:0000313" key="1">
    <source>
        <dbReference type="EMBL" id="TGD68307.1"/>
    </source>
</evidence>
<dbReference type="EMBL" id="PYKI01001749">
    <property type="protein sequence ID" value="TGD68307.1"/>
    <property type="molecule type" value="Genomic_DNA"/>
</dbReference>
<keyword evidence="2" id="KW-1185">Reference proteome</keyword>
<dbReference type="Proteomes" id="UP000298196">
    <property type="component" value="Unassembled WGS sequence"/>
</dbReference>
<sequence length="41" mass="4710">TLIMERSFSADRAAGDELITHFFTENKLYLRGRFYLSAAVV</sequence>
<feature type="non-terminal residue" evidence="1">
    <location>
        <position position="1"/>
    </location>
</feature>